<dbReference type="GeneID" id="24098423"/>
<evidence type="ECO:0000256" key="9">
    <source>
        <dbReference type="ARBA" id="ARBA00023235"/>
    </source>
</evidence>
<name>J4HXW3_9APHY</name>
<dbReference type="SUPFAM" id="SSF64153">
    <property type="entry name" value="YjeF N-terminal domain-like"/>
    <property type="match status" value="1"/>
</dbReference>
<evidence type="ECO:0000256" key="8">
    <source>
        <dbReference type="ARBA" id="ARBA00023027"/>
    </source>
</evidence>
<comment type="similarity">
    <text evidence="10">Belongs to the NnrE/AIBP family.</text>
</comment>
<keyword evidence="5 10" id="KW-0547">Nucleotide-binding</keyword>
<evidence type="ECO:0000313" key="13">
    <source>
        <dbReference type="Proteomes" id="UP000006352"/>
    </source>
</evidence>
<reference evidence="12 13" key="1">
    <citation type="journal article" date="2012" name="Appl. Environ. Microbiol.">
        <title>Short-read sequencing for genomic analysis of the brown rot fungus Fibroporia radiculosa.</title>
        <authorList>
            <person name="Tang J.D."/>
            <person name="Perkins A.D."/>
            <person name="Sonstegard T.S."/>
            <person name="Schroeder S.G."/>
            <person name="Burgess S.C."/>
            <person name="Diehl S.V."/>
        </authorList>
    </citation>
    <scope>NUCLEOTIDE SEQUENCE [LARGE SCALE GENOMIC DNA]</scope>
    <source>
        <strain evidence="12 13">TFFH 294</strain>
    </source>
</reference>
<keyword evidence="10" id="KW-0496">Mitochondrion</keyword>
<dbReference type="STRING" id="599839.J4HXW3"/>
<evidence type="ECO:0000313" key="12">
    <source>
        <dbReference type="EMBL" id="CCM03512.1"/>
    </source>
</evidence>
<dbReference type="InterPro" id="IPR036652">
    <property type="entry name" value="YjeF_N_dom_sf"/>
</dbReference>
<dbReference type="HOGENOM" id="CLU_688942_0_0_1"/>
<evidence type="ECO:0000256" key="7">
    <source>
        <dbReference type="ARBA" id="ARBA00022958"/>
    </source>
</evidence>
<evidence type="ECO:0000256" key="4">
    <source>
        <dbReference type="ARBA" id="ARBA00022723"/>
    </source>
</evidence>
<comment type="cofactor">
    <cofactor evidence="10">
        <name>K(+)</name>
        <dbReference type="ChEBI" id="CHEBI:29103"/>
    </cofactor>
    <text evidence="10">Binds 1 potassium ion per subunit.</text>
</comment>
<comment type="function">
    <text evidence="10">Catalyzes the epimerization of the S- and R-forms of NAD(P)HX, a damaged form of NAD(P)H that is a result of enzymatic or heat-dependent hydration. This is a prerequisite for the S-specific NAD(P)H-hydrate dehydratase to allow the repair of both epimers of NAD(P)HX.</text>
</comment>
<evidence type="ECO:0000256" key="3">
    <source>
        <dbReference type="ARBA" id="ARBA00012228"/>
    </source>
</evidence>
<dbReference type="Pfam" id="PF03853">
    <property type="entry name" value="YjeF_N"/>
    <property type="match status" value="1"/>
</dbReference>
<dbReference type="Gene3D" id="3.40.50.10260">
    <property type="entry name" value="YjeF N-terminal domain"/>
    <property type="match status" value="1"/>
</dbReference>
<dbReference type="OrthoDB" id="10064708at2759"/>
<sequence length="400" mass="45273">MPGRYYSKFIPPSLSMSELVCQKLDNDATDLLIDKWLERPHRPDAYYDWFQRVRERRHHATTNARNQQRLLWNKGVFVPENIFIRTVDTGRLIPLDRTWVTHVYHHKSMSRLNMMPVIFSMLPELMLLRGMHDRGCDDIYVIVTDLKRQEMDQVTEYFQYTATMSLRYLTAKLAQQIDEELMSAAGAFSLDQLMELAGLACAQTLAKVYHKDKYPRVLVCCGPGNQGGDGLVAARHLGMFGYQPTIWMPKRLKTQCDNMKIQTLAPSDDTHSLSDALARSDVILDAIFGFSFKPPVRAPFETALPLISSSGLPIISVDIPSGWDVEHGNAEGVGLNPDVLISLTAPKEGVRQFTGRHFLGGRFVPKSMEEKFALNLPDYPGFDQIVELPQTKGTNGAQRL</sequence>
<comment type="catalytic activity">
    <reaction evidence="1 10">
        <text>(6R)-NADHX = (6S)-NADHX</text>
        <dbReference type="Rhea" id="RHEA:32215"/>
        <dbReference type="ChEBI" id="CHEBI:64074"/>
        <dbReference type="ChEBI" id="CHEBI:64075"/>
        <dbReference type="EC" id="5.1.99.6"/>
    </reaction>
</comment>
<dbReference type="GO" id="GO:0005739">
    <property type="term" value="C:mitochondrion"/>
    <property type="evidence" value="ECO:0007669"/>
    <property type="project" value="UniProtKB-SubCell"/>
</dbReference>
<keyword evidence="10" id="KW-0963">Cytoplasm</keyword>
<dbReference type="InterPro" id="IPR032976">
    <property type="entry name" value="YJEFN_prot_NAXE-like"/>
</dbReference>
<dbReference type="RefSeq" id="XP_012182795.1">
    <property type="nucleotide sequence ID" value="XM_012327405.1"/>
</dbReference>
<evidence type="ECO:0000256" key="5">
    <source>
        <dbReference type="ARBA" id="ARBA00022741"/>
    </source>
</evidence>
<evidence type="ECO:0000256" key="6">
    <source>
        <dbReference type="ARBA" id="ARBA00022857"/>
    </source>
</evidence>
<dbReference type="InParanoid" id="J4HXW3"/>
<dbReference type="HAMAP" id="MF_01966">
    <property type="entry name" value="NADHX_epimerase"/>
    <property type="match status" value="1"/>
</dbReference>
<feature type="binding site" evidence="10">
    <location>
        <position position="226"/>
    </location>
    <ligand>
        <name>K(+)</name>
        <dbReference type="ChEBI" id="CHEBI:29103"/>
    </ligand>
</feature>
<comment type="caution">
    <text evidence="10">Lacks conserved residue(s) required for the propagation of feature annotation.</text>
</comment>
<keyword evidence="7 10" id="KW-0630">Potassium</keyword>
<proteinExistence type="inferred from homology"/>
<dbReference type="EMBL" id="HE797116">
    <property type="protein sequence ID" value="CCM03512.1"/>
    <property type="molecule type" value="Genomic_DNA"/>
</dbReference>
<gene>
    <name evidence="12" type="ORF">FIBRA_05646</name>
</gene>
<feature type="domain" description="YjeF N-terminal" evidence="11">
    <location>
        <begin position="174"/>
        <end position="376"/>
    </location>
</feature>
<feature type="binding site" evidence="10">
    <location>
        <position position="321"/>
    </location>
    <ligand>
        <name>K(+)</name>
        <dbReference type="ChEBI" id="CHEBI:29103"/>
    </ligand>
</feature>
<organism evidence="12 13">
    <name type="scientific">Fibroporia radiculosa</name>
    <dbReference type="NCBI Taxonomy" id="599839"/>
    <lineage>
        <taxon>Eukaryota</taxon>
        <taxon>Fungi</taxon>
        <taxon>Dikarya</taxon>
        <taxon>Basidiomycota</taxon>
        <taxon>Agaricomycotina</taxon>
        <taxon>Agaricomycetes</taxon>
        <taxon>Polyporales</taxon>
        <taxon>Fibroporiaceae</taxon>
        <taxon>Fibroporia</taxon>
    </lineage>
</organism>
<evidence type="ECO:0000256" key="1">
    <source>
        <dbReference type="ARBA" id="ARBA00000013"/>
    </source>
</evidence>
<evidence type="ECO:0000259" key="11">
    <source>
        <dbReference type="PROSITE" id="PS51385"/>
    </source>
</evidence>
<dbReference type="InterPro" id="IPR004443">
    <property type="entry name" value="YjeF_N_dom"/>
</dbReference>
<dbReference type="Proteomes" id="UP000006352">
    <property type="component" value="Unassembled WGS sequence"/>
</dbReference>
<dbReference type="GO" id="GO:0046872">
    <property type="term" value="F:metal ion binding"/>
    <property type="evidence" value="ECO:0007669"/>
    <property type="project" value="UniProtKB-KW"/>
</dbReference>
<feature type="binding site" evidence="10">
    <location>
        <begin position="289"/>
        <end position="295"/>
    </location>
    <ligand>
        <name>(6S)-NADPHX</name>
        <dbReference type="ChEBI" id="CHEBI:64076"/>
    </ligand>
</feature>
<feature type="binding site" evidence="10">
    <location>
        <begin position="225"/>
        <end position="229"/>
    </location>
    <ligand>
        <name>(6S)-NADPHX</name>
        <dbReference type="ChEBI" id="CHEBI:64076"/>
    </ligand>
</feature>
<keyword evidence="8 10" id="KW-0520">NAD</keyword>
<comment type="subcellular location">
    <subcellularLocation>
        <location evidence="10">Cytoplasm</location>
    </subcellularLocation>
    <subcellularLocation>
        <location evidence="10">Mitochondrion</location>
    </subcellularLocation>
</comment>
<keyword evidence="13" id="KW-1185">Reference proteome</keyword>
<feature type="binding site" evidence="10">
    <location>
        <position position="285"/>
    </location>
    <ligand>
        <name>K(+)</name>
        <dbReference type="ChEBI" id="CHEBI:29103"/>
    </ligand>
</feature>
<dbReference type="PROSITE" id="PS51385">
    <property type="entry name" value="YJEF_N"/>
    <property type="match status" value="1"/>
</dbReference>
<dbReference type="AlphaFoldDB" id="J4HXW3"/>
<dbReference type="PANTHER" id="PTHR13232">
    <property type="entry name" value="NAD(P)H-HYDRATE EPIMERASE"/>
    <property type="match status" value="1"/>
</dbReference>
<keyword evidence="4 10" id="KW-0479">Metal-binding</keyword>
<keyword evidence="6" id="KW-0521">NADP</keyword>
<feature type="binding site" evidence="10">
    <location>
        <position position="318"/>
    </location>
    <ligand>
        <name>(6S)-NADPHX</name>
        <dbReference type="ChEBI" id="CHEBI:64076"/>
    </ligand>
</feature>
<evidence type="ECO:0000256" key="10">
    <source>
        <dbReference type="HAMAP-Rule" id="MF_03159"/>
    </source>
</evidence>
<dbReference type="NCBIfam" id="TIGR00197">
    <property type="entry name" value="yjeF_nterm"/>
    <property type="match status" value="1"/>
</dbReference>
<dbReference type="PANTHER" id="PTHR13232:SF10">
    <property type="entry name" value="NAD(P)H-HYDRATE EPIMERASE"/>
    <property type="match status" value="1"/>
</dbReference>
<dbReference type="GO" id="GO:0000166">
    <property type="term" value="F:nucleotide binding"/>
    <property type="evidence" value="ECO:0007669"/>
    <property type="project" value="UniProtKB-KW"/>
</dbReference>
<dbReference type="GO" id="GO:0052856">
    <property type="term" value="F:NAD(P)HX epimerase activity"/>
    <property type="evidence" value="ECO:0007669"/>
    <property type="project" value="UniProtKB-UniRule"/>
</dbReference>
<keyword evidence="9 10" id="KW-0413">Isomerase</keyword>
<dbReference type="EC" id="5.1.99.6" evidence="3 10"/>
<dbReference type="FunCoup" id="J4HXW3">
    <property type="interactions" value="37"/>
</dbReference>
<accession>J4HXW3</accession>
<evidence type="ECO:0000256" key="2">
    <source>
        <dbReference type="ARBA" id="ARBA00000909"/>
    </source>
</evidence>
<comment type="catalytic activity">
    <reaction evidence="2 10">
        <text>(6R)-NADPHX = (6S)-NADPHX</text>
        <dbReference type="Rhea" id="RHEA:32227"/>
        <dbReference type="ChEBI" id="CHEBI:64076"/>
        <dbReference type="ChEBI" id="CHEBI:64077"/>
        <dbReference type="EC" id="5.1.99.6"/>
    </reaction>
</comment>
<protein>
    <recommendedName>
        <fullName evidence="3 10">NAD(P)H-hydrate epimerase</fullName>
        <ecNumber evidence="3 10">5.1.99.6</ecNumber>
    </recommendedName>
    <alternativeName>
        <fullName evidence="10">NAD(P)HX epimerase</fullName>
    </alternativeName>
</protein>